<comment type="similarity">
    <text evidence="4">Belongs to the group II decarboxylase family.</text>
</comment>
<reference evidence="5 6" key="1">
    <citation type="submission" date="2015-04" db="EMBL/GenBank/DDBJ databases">
        <title>Lasius niger genome sequencing.</title>
        <authorList>
            <person name="Konorov E.A."/>
            <person name="Nikitin M.A."/>
            <person name="Kirill M.V."/>
            <person name="Chang P."/>
        </authorList>
    </citation>
    <scope>NUCLEOTIDE SEQUENCE [LARGE SCALE GENOMIC DNA]</scope>
    <source>
        <tissue evidence="5">Whole</tissue>
    </source>
</reference>
<dbReference type="Gene3D" id="3.40.640.10">
    <property type="entry name" value="Type I PLP-dependent aspartate aminotransferase-like (Major domain)"/>
    <property type="match status" value="1"/>
</dbReference>
<dbReference type="InterPro" id="IPR015424">
    <property type="entry name" value="PyrdxlP-dep_Trfase"/>
</dbReference>
<dbReference type="InterPro" id="IPR015421">
    <property type="entry name" value="PyrdxlP-dep_Trfase_major"/>
</dbReference>
<evidence type="ECO:0000313" key="6">
    <source>
        <dbReference type="Proteomes" id="UP000036403"/>
    </source>
</evidence>
<dbReference type="GO" id="GO:0030170">
    <property type="term" value="F:pyridoxal phosphate binding"/>
    <property type="evidence" value="ECO:0007669"/>
    <property type="project" value="InterPro"/>
</dbReference>
<dbReference type="PANTHER" id="PTHR11999:SF60">
    <property type="entry name" value="3,4-DIHYDROXYPHENYLACETALDEHYDE SYNTHASE"/>
    <property type="match status" value="1"/>
</dbReference>
<accession>A0A0J7MW92</accession>
<sequence length="153" mass="17452">MDILEFVKFAKATIDFVADYNETLRNRNVLPDVESGYLSKLLPEQSLQKSEKWQEVLKDVEQYIMPDQSNSSVEKAGILESILIRLLPVDNKCSLRGKTSKKPIQEDREKGLSPCYVVATLETTDTCAFDNLDEVELICKEHNIWLHIDAAYA</sequence>
<dbReference type="SUPFAM" id="SSF53383">
    <property type="entry name" value="PLP-dependent transferases"/>
    <property type="match status" value="1"/>
</dbReference>
<dbReference type="InterPro" id="IPR002129">
    <property type="entry name" value="PyrdxlP-dep_de-COase"/>
</dbReference>
<keyword evidence="2 4" id="KW-0663">Pyridoxal phosphate</keyword>
<dbReference type="OrthoDB" id="639767at2759"/>
<protein>
    <submittedName>
        <fullName evidence="5">Aromatic-l-amino-acid decarboxylase</fullName>
    </submittedName>
</protein>
<dbReference type="InterPro" id="IPR010977">
    <property type="entry name" value="Aromatic_deC"/>
</dbReference>
<evidence type="ECO:0000256" key="3">
    <source>
        <dbReference type="ARBA" id="ARBA00023239"/>
    </source>
</evidence>
<dbReference type="EMBL" id="LBMM01015622">
    <property type="protein sequence ID" value="KMQ84735.1"/>
    <property type="molecule type" value="Genomic_DNA"/>
</dbReference>
<name>A0A0J7MW92_LASNI</name>
<dbReference type="AlphaFoldDB" id="A0A0J7MW92"/>
<evidence type="ECO:0000256" key="1">
    <source>
        <dbReference type="ARBA" id="ARBA00001933"/>
    </source>
</evidence>
<keyword evidence="6" id="KW-1185">Reference proteome</keyword>
<evidence type="ECO:0000256" key="2">
    <source>
        <dbReference type="ARBA" id="ARBA00022898"/>
    </source>
</evidence>
<dbReference type="GO" id="GO:0004058">
    <property type="term" value="F:aromatic-L-amino-acid decarboxylase activity"/>
    <property type="evidence" value="ECO:0007669"/>
    <property type="project" value="TreeGrafter"/>
</dbReference>
<dbReference type="PANTHER" id="PTHR11999">
    <property type="entry name" value="GROUP II PYRIDOXAL-5-PHOSPHATE DECARBOXYLASE"/>
    <property type="match status" value="1"/>
</dbReference>
<comment type="caution">
    <text evidence="5">The sequence shown here is derived from an EMBL/GenBank/DDBJ whole genome shotgun (WGS) entry which is preliminary data.</text>
</comment>
<gene>
    <name evidence="5" type="ORF">RF55_17224</name>
</gene>
<comment type="cofactor">
    <cofactor evidence="1 4">
        <name>pyridoxal 5'-phosphate</name>
        <dbReference type="ChEBI" id="CHEBI:597326"/>
    </cofactor>
</comment>
<dbReference type="GO" id="GO:0005737">
    <property type="term" value="C:cytoplasm"/>
    <property type="evidence" value="ECO:0007669"/>
    <property type="project" value="TreeGrafter"/>
</dbReference>
<evidence type="ECO:0000256" key="4">
    <source>
        <dbReference type="RuleBase" id="RU000382"/>
    </source>
</evidence>
<dbReference type="GO" id="GO:0006520">
    <property type="term" value="P:amino acid metabolic process"/>
    <property type="evidence" value="ECO:0007669"/>
    <property type="project" value="InterPro"/>
</dbReference>
<dbReference type="PRINTS" id="PR00800">
    <property type="entry name" value="YHDCRBOXLASE"/>
</dbReference>
<proteinExistence type="inferred from homology"/>
<feature type="non-terminal residue" evidence="5">
    <location>
        <position position="153"/>
    </location>
</feature>
<dbReference type="Pfam" id="PF00282">
    <property type="entry name" value="Pyridoxal_deC"/>
    <property type="match status" value="1"/>
</dbReference>
<dbReference type="STRING" id="67767.A0A0J7MW92"/>
<dbReference type="PaxDb" id="67767-A0A0J7MW92"/>
<dbReference type="Proteomes" id="UP000036403">
    <property type="component" value="Unassembled WGS sequence"/>
</dbReference>
<dbReference type="GO" id="GO:0006584">
    <property type="term" value="P:catecholamine metabolic process"/>
    <property type="evidence" value="ECO:0007669"/>
    <property type="project" value="TreeGrafter"/>
</dbReference>
<organism evidence="5 6">
    <name type="scientific">Lasius niger</name>
    <name type="common">Black garden ant</name>
    <dbReference type="NCBI Taxonomy" id="67767"/>
    <lineage>
        <taxon>Eukaryota</taxon>
        <taxon>Metazoa</taxon>
        <taxon>Ecdysozoa</taxon>
        <taxon>Arthropoda</taxon>
        <taxon>Hexapoda</taxon>
        <taxon>Insecta</taxon>
        <taxon>Pterygota</taxon>
        <taxon>Neoptera</taxon>
        <taxon>Endopterygota</taxon>
        <taxon>Hymenoptera</taxon>
        <taxon>Apocrita</taxon>
        <taxon>Aculeata</taxon>
        <taxon>Formicoidea</taxon>
        <taxon>Formicidae</taxon>
        <taxon>Formicinae</taxon>
        <taxon>Lasius</taxon>
        <taxon>Lasius</taxon>
    </lineage>
</organism>
<dbReference type="GO" id="GO:0019752">
    <property type="term" value="P:carboxylic acid metabolic process"/>
    <property type="evidence" value="ECO:0007669"/>
    <property type="project" value="InterPro"/>
</dbReference>
<keyword evidence="3 4" id="KW-0456">Lyase</keyword>
<evidence type="ECO:0000313" key="5">
    <source>
        <dbReference type="EMBL" id="KMQ84735.1"/>
    </source>
</evidence>